<reference evidence="15 16" key="1">
    <citation type="submission" date="2023-03" db="EMBL/GenBank/DDBJ databases">
        <title>Host association and intracellularity evolved multiple times independently in the Rickettsiales.</title>
        <authorList>
            <person name="Castelli M."/>
            <person name="Nardi T."/>
            <person name="Gammuto L."/>
            <person name="Bellinzona G."/>
            <person name="Sabaneyeva E."/>
            <person name="Potekhin A."/>
            <person name="Serra V."/>
            <person name="Petroni G."/>
            <person name="Sassera D."/>
        </authorList>
    </citation>
    <scope>NUCLEOTIDE SEQUENCE [LARGE SCALE GENOMIC DNA]</scope>
    <source>
        <strain evidence="15 16">Sr 2-6</strain>
    </source>
</reference>
<keyword evidence="10 12" id="KW-0238">DNA-binding</keyword>
<comment type="function">
    <text evidence="12 13">RNA polymerase that catalyzes the synthesis of short RNA molecules used as primers for DNA polymerase during DNA replication.</text>
</comment>
<dbReference type="InterPro" id="IPR036977">
    <property type="entry name" value="DNA_primase_Znf_CHC2"/>
</dbReference>
<evidence type="ECO:0000256" key="5">
    <source>
        <dbReference type="ARBA" id="ARBA00022705"/>
    </source>
</evidence>
<evidence type="ECO:0000256" key="8">
    <source>
        <dbReference type="ARBA" id="ARBA00022833"/>
    </source>
</evidence>
<dbReference type="HAMAP" id="MF_00974">
    <property type="entry name" value="DNA_primase_DnaG"/>
    <property type="match status" value="1"/>
</dbReference>
<dbReference type="Gene3D" id="3.90.980.10">
    <property type="entry name" value="DNA primase, catalytic core, N-terminal domain"/>
    <property type="match status" value="1"/>
</dbReference>
<dbReference type="NCBIfam" id="TIGR01391">
    <property type="entry name" value="dnaG"/>
    <property type="match status" value="1"/>
</dbReference>
<evidence type="ECO:0000313" key="16">
    <source>
        <dbReference type="Proteomes" id="UP001291687"/>
    </source>
</evidence>
<dbReference type="Pfam" id="PF08275">
    <property type="entry name" value="DNAG_N"/>
    <property type="match status" value="1"/>
</dbReference>
<evidence type="ECO:0000256" key="10">
    <source>
        <dbReference type="ARBA" id="ARBA00023125"/>
    </source>
</evidence>
<keyword evidence="6 12" id="KW-0479">Metal-binding</keyword>
<proteinExistence type="inferred from homology"/>
<keyword evidence="2 12" id="KW-0639">Primosome</keyword>
<protein>
    <recommendedName>
        <fullName evidence="12 13">DNA primase</fullName>
        <ecNumber evidence="12">2.7.7.101</ecNumber>
    </recommendedName>
</protein>
<dbReference type="CDD" id="cd03364">
    <property type="entry name" value="TOPRIM_DnaG_primases"/>
    <property type="match status" value="1"/>
</dbReference>
<evidence type="ECO:0000313" key="15">
    <source>
        <dbReference type="EMBL" id="MEA0970197.1"/>
    </source>
</evidence>
<feature type="zinc finger region" description="CHC2-type" evidence="12">
    <location>
        <begin position="38"/>
        <end position="62"/>
    </location>
</feature>
<dbReference type="RefSeq" id="WP_322776103.1">
    <property type="nucleotide sequence ID" value="NZ_JARJFB010000005.1"/>
</dbReference>
<keyword evidence="8 12" id="KW-0862">Zinc</keyword>
<evidence type="ECO:0000256" key="7">
    <source>
        <dbReference type="ARBA" id="ARBA00022771"/>
    </source>
</evidence>
<dbReference type="InterPro" id="IPR006295">
    <property type="entry name" value="DNA_primase_DnaG"/>
</dbReference>
<dbReference type="EMBL" id="JARJFB010000005">
    <property type="protein sequence ID" value="MEA0970197.1"/>
    <property type="molecule type" value="Genomic_DNA"/>
</dbReference>
<evidence type="ECO:0000256" key="1">
    <source>
        <dbReference type="ARBA" id="ARBA00022478"/>
    </source>
</evidence>
<dbReference type="Pfam" id="PF01807">
    <property type="entry name" value="Zn_ribbon_DnaG"/>
    <property type="match status" value="1"/>
</dbReference>
<dbReference type="Pfam" id="PF13155">
    <property type="entry name" value="Toprim_2"/>
    <property type="match status" value="1"/>
</dbReference>
<evidence type="ECO:0000256" key="2">
    <source>
        <dbReference type="ARBA" id="ARBA00022515"/>
    </source>
</evidence>
<dbReference type="Gene3D" id="3.90.580.10">
    <property type="entry name" value="Zinc finger, CHC2-type domain"/>
    <property type="match status" value="1"/>
</dbReference>
<dbReference type="PANTHER" id="PTHR30313:SF2">
    <property type="entry name" value="DNA PRIMASE"/>
    <property type="match status" value="1"/>
</dbReference>
<keyword evidence="5 12" id="KW-0235">DNA replication</keyword>
<dbReference type="InterPro" id="IPR002694">
    <property type="entry name" value="Znf_CHC2"/>
</dbReference>
<keyword evidence="4 12" id="KW-0548">Nucleotidyltransferase</keyword>
<sequence>MRLPLEFYNHLRDAVRISDIVRLRILLTKKGNEYLGVCPFHDEKTPSFTVNDIKKFYHCFGCGAHGDVIRFVSETYGISYKDSAIKIAEENGIELPKLSPLQERAYEEADQIYNILELAAQFFVSNLSLEVRDYLGKRGIEDSTINDFAIGYAPGGGELERFFEKKSIPLKDLLKSGLFGKKEDGRIYEVFNKRIMFPIRNSYNKMVAFGGRAIGDAMPKYINSPETVVFKKSETMYGENLATSHAYKDNYSILVEGYMDVIALHQAGFKQAVACLGTAVTQNHIQRLWRTSDEIIACLDGDNAGIRASSKIIDLVMPSITADKSVSFIQLPASLDPDDLIKSGGKASFQKVLNDRIGLSEMIWKKEFLGKNFKTAESRASLEKVLDGYSSLVKDNTLRANFRRYFKDMIWTNLIRKKSSMEYKKSSIPSELYISKKYSEIEFSEFAICAFMVKFPQVVLGAAEDLRLVDQELNDFKEWVVEFINIGAECRNITLEEEVKNSRFYNTYLVLSGPNNLFLDTSFFNKTDIDQKLAFELLCKKHYLLLLKQEYVEVSKGGFDDAQSKSFSYLKEIQKISKELIQLSEKFIN</sequence>
<dbReference type="PANTHER" id="PTHR30313">
    <property type="entry name" value="DNA PRIMASE"/>
    <property type="match status" value="1"/>
</dbReference>
<dbReference type="SMART" id="SM00400">
    <property type="entry name" value="ZnF_CHCC"/>
    <property type="match status" value="1"/>
</dbReference>
<dbReference type="PIRSF" id="PIRSF002811">
    <property type="entry name" value="DnaG"/>
    <property type="match status" value="1"/>
</dbReference>
<evidence type="ECO:0000256" key="3">
    <source>
        <dbReference type="ARBA" id="ARBA00022679"/>
    </source>
</evidence>
<comment type="domain">
    <text evidence="12">Contains an N-terminal zinc-binding domain, a central core domain that contains the primase activity, and a C-terminal DnaB-binding domain.</text>
</comment>
<keyword evidence="7 12" id="KW-0863">Zinc-finger</keyword>
<keyword evidence="9" id="KW-0460">Magnesium</keyword>
<comment type="catalytic activity">
    <reaction evidence="12">
        <text>ssDNA + n NTP = ssDNA/pppN(pN)n-1 hybrid + (n-1) diphosphate.</text>
        <dbReference type="EC" id="2.7.7.101"/>
    </reaction>
</comment>
<comment type="similarity">
    <text evidence="12 13">Belongs to the DnaG primase family.</text>
</comment>
<dbReference type="PROSITE" id="PS50880">
    <property type="entry name" value="TOPRIM"/>
    <property type="match status" value="1"/>
</dbReference>
<dbReference type="SUPFAM" id="SSF56731">
    <property type="entry name" value="DNA primase core"/>
    <property type="match status" value="1"/>
</dbReference>
<dbReference type="InterPro" id="IPR006171">
    <property type="entry name" value="TOPRIM_dom"/>
</dbReference>
<evidence type="ECO:0000256" key="4">
    <source>
        <dbReference type="ARBA" id="ARBA00022695"/>
    </source>
</evidence>
<dbReference type="Proteomes" id="UP001291687">
    <property type="component" value="Unassembled WGS sequence"/>
</dbReference>
<dbReference type="InterPro" id="IPR013264">
    <property type="entry name" value="DNAG_N"/>
</dbReference>
<dbReference type="SMART" id="SM00493">
    <property type="entry name" value="TOPRIM"/>
    <property type="match status" value="1"/>
</dbReference>
<evidence type="ECO:0000256" key="13">
    <source>
        <dbReference type="PIRNR" id="PIRNR002811"/>
    </source>
</evidence>
<dbReference type="Gene3D" id="3.40.1360.10">
    <property type="match status" value="1"/>
</dbReference>
<keyword evidence="11 12" id="KW-0804">Transcription</keyword>
<comment type="caution">
    <text evidence="15">The sequence shown here is derived from an EMBL/GenBank/DDBJ whole genome shotgun (WGS) entry which is preliminary data.</text>
</comment>
<feature type="domain" description="Toprim" evidence="14">
    <location>
        <begin position="250"/>
        <end position="332"/>
    </location>
</feature>
<dbReference type="InterPro" id="IPR050219">
    <property type="entry name" value="DnaG_primase"/>
</dbReference>
<dbReference type="SUPFAM" id="SSF57783">
    <property type="entry name" value="Zinc beta-ribbon"/>
    <property type="match status" value="1"/>
</dbReference>
<evidence type="ECO:0000256" key="12">
    <source>
        <dbReference type="HAMAP-Rule" id="MF_00974"/>
    </source>
</evidence>
<evidence type="ECO:0000256" key="6">
    <source>
        <dbReference type="ARBA" id="ARBA00022723"/>
    </source>
</evidence>
<keyword evidence="3 12" id="KW-0808">Transferase</keyword>
<evidence type="ECO:0000256" key="11">
    <source>
        <dbReference type="ARBA" id="ARBA00023163"/>
    </source>
</evidence>
<evidence type="ECO:0000259" key="14">
    <source>
        <dbReference type="PROSITE" id="PS50880"/>
    </source>
</evidence>
<evidence type="ECO:0000256" key="9">
    <source>
        <dbReference type="ARBA" id="ARBA00022842"/>
    </source>
</evidence>
<gene>
    <name evidence="12" type="primary">dnaG</name>
    <name evidence="15" type="ORF">Megvenef_00149</name>
</gene>
<dbReference type="EC" id="2.7.7.101" evidence="12"/>
<organism evidence="15 16">
    <name type="scientific">Candidatus Megaera venefica</name>
    <dbReference type="NCBI Taxonomy" id="2055910"/>
    <lineage>
        <taxon>Bacteria</taxon>
        <taxon>Pseudomonadati</taxon>
        <taxon>Pseudomonadota</taxon>
        <taxon>Alphaproteobacteria</taxon>
        <taxon>Rickettsiales</taxon>
        <taxon>Rickettsiaceae</taxon>
        <taxon>Candidatus Megaera</taxon>
    </lineage>
</organism>
<name>A0ABU5NAJ4_9RICK</name>
<dbReference type="InterPro" id="IPR030846">
    <property type="entry name" value="DnaG_bac"/>
</dbReference>
<dbReference type="InterPro" id="IPR037068">
    <property type="entry name" value="DNA_primase_core_N_sf"/>
</dbReference>
<dbReference type="InterPro" id="IPR034151">
    <property type="entry name" value="TOPRIM_DnaG_bac"/>
</dbReference>
<keyword evidence="1 12" id="KW-0240">DNA-directed RNA polymerase</keyword>
<comment type="cofactor">
    <cofactor evidence="12 13">
        <name>Zn(2+)</name>
        <dbReference type="ChEBI" id="CHEBI:29105"/>
    </cofactor>
    <text evidence="12 13">Binds 1 zinc ion per monomer.</text>
</comment>
<accession>A0ABU5NAJ4</accession>
<keyword evidence="16" id="KW-1185">Reference proteome</keyword>
<comment type="subunit">
    <text evidence="12">Monomer. Interacts with DnaB.</text>
</comment>